<keyword evidence="1" id="KW-1133">Transmembrane helix</keyword>
<evidence type="ECO:0000313" key="3">
    <source>
        <dbReference type="Proteomes" id="UP000887116"/>
    </source>
</evidence>
<gene>
    <name evidence="2" type="ORF">TNCT_142051</name>
</gene>
<dbReference type="OrthoDB" id="6445096at2759"/>
<sequence length="94" mass="11159">MSLLPLKMNQDTIEKMILLAWVWFTIKFLFFSYWEILFWPPIILLLDGSLHLNTLHQERIPGDMDPEAIGHTTQEDCKFRETFSQFGQIDTKID</sequence>
<keyword evidence="1" id="KW-0472">Membrane</keyword>
<reference evidence="2" key="1">
    <citation type="submission" date="2020-07" db="EMBL/GenBank/DDBJ databases">
        <title>Multicomponent nature underlies the extraordinary mechanical properties of spider dragline silk.</title>
        <authorList>
            <person name="Kono N."/>
            <person name="Nakamura H."/>
            <person name="Mori M."/>
            <person name="Yoshida Y."/>
            <person name="Ohtoshi R."/>
            <person name="Malay A.D."/>
            <person name="Moran D.A.P."/>
            <person name="Tomita M."/>
            <person name="Numata K."/>
            <person name="Arakawa K."/>
        </authorList>
    </citation>
    <scope>NUCLEOTIDE SEQUENCE</scope>
</reference>
<dbReference type="AlphaFoldDB" id="A0A8X6GXC0"/>
<dbReference type="EMBL" id="BMAO01036816">
    <property type="protein sequence ID" value="GFR13216.1"/>
    <property type="molecule type" value="Genomic_DNA"/>
</dbReference>
<organism evidence="2 3">
    <name type="scientific">Trichonephila clavata</name>
    <name type="common">Joro spider</name>
    <name type="synonym">Nephila clavata</name>
    <dbReference type="NCBI Taxonomy" id="2740835"/>
    <lineage>
        <taxon>Eukaryota</taxon>
        <taxon>Metazoa</taxon>
        <taxon>Ecdysozoa</taxon>
        <taxon>Arthropoda</taxon>
        <taxon>Chelicerata</taxon>
        <taxon>Arachnida</taxon>
        <taxon>Araneae</taxon>
        <taxon>Araneomorphae</taxon>
        <taxon>Entelegynae</taxon>
        <taxon>Araneoidea</taxon>
        <taxon>Nephilidae</taxon>
        <taxon>Trichonephila</taxon>
    </lineage>
</organism>
<dbReference type="Proteomes" id="UP000887116">
    <property type="component" value="Unassembled WGS sequence"/>
</dbReference>
<comment type="caution">
    <text evidence="2">The sequence shown here is derived from an EMBL/GenBank/DDBJ whole genome shotgun (WGS) entry which is preliminary data.</text>
</comment>
<keyword evidence="1" id="KW-0812">Transmembrane</keyword>
<evidence type="ECO:0000313" key="2">
    <source>
        <dbReference type="EMBL" id="GFR13216.1"/>
    </source>
</evidence>
<name>A0A8X6GXC0_TRICU</name>
<proteinExistence type="predicted"/>
<protein>
    <submittedName>
        <fullName evidence="2">Uncharacterized protein</fullName>
    </submittedName>
</protein>
<evidence type="ECO:0000256" key="1">
    <source>
        <dbReference type="SAM" id="Phobius"/>
    </source>
</evidence>
<feature type="transmembrane region" description="Helical" evidence="1">
    <location>
        <begin position="20"/>
        <end position="46"/>
    </location>
</feature>
<keyword evidence="3" id="KW-1185">Reference proteome</keyword>
<accession>A0A8X6GXC0</accession>